<evidence type="ECO:0000256" key="3">
    <source>
        <dbReference type="ARBA" id="ARBA00022475"/>
    </source>
</evidence>
<comment type="caution">
    <text evidence="9">The sequence shown here is derived from an EMBL/GenBank/DDBJ whole genome shotgun (WGS) entry which is preliminary data.</text>
</comment>
<keyword evidence="10" id="KW-1185">Reference proteome</keyword>
<keyword evidence="6 7" id="KW-0472">Membrane</keyword>
<evidence type="ECO:0000256" key="6">
    <source>
        <dbReference type="ARBA" id="ARBA00023136"/>
    </source>
</evidence>
<accession>A0A562KMK4</accession>
<keyword evidence="5 7" id="KW-1133">Transmembrane helix</keyword>
<dbReference type="GO" id="GO:0022857">
    <property type="term" value="F:transmembrane transporter activity"/>
    <property type="evidence" value="ECO:0007669"/>
    <property type="project" value="InterPro"/>
</dbReference>
<feature type="transmembrane region" description="Helical" evidence="7">
    <location>
        <begin position="298"/>
        <end position="318"/>
    </location>
</feature>
<dbReference type="AlphaFoldDB" id="A0A562KMK4"/>
<dbReference type="CDD" id="cd06173">
    <property type="entry name" value="MFS_MefA_like"/>
    <property type="match status" value="1"/>
</dbReference>
<evidence type="ECO:0000256" key="2">
    <source>
        <dbReference type="ARBA" id="ARBA00022448"/>
    </source>
</evidence>
<feature type="transmembrane region" description="Helical" evidence="7">
    <location>
        <begin position="91"/>
        <end position="110"/>
    </location>
</feature>
<feature type="transmembrane region" description="Helical" evidence="7">
    <location>
        <begin position="267"/>
        <end position="286"/>
    </location>
</feature>
<dbReference type="SUPFAM" id="SSF103473">
    <property type="entry name" value="MFS general substrate transporter"/>
    <property type="match status" value="1"/>
</dbReference>
<feature type="transmembrane region" description="Helical" evidence="7">
    <location>
        <begin position="27"/>
        <end position="47"/>
    </location>
</feature>
<dbReference type="InterPro" id="IPR036259">
    <property type="entry name" value="MFS_trans_sf"/>
</dbReference>
<feature type="transmembrane region" description="Helical" evidence="7">
    <location>
        <begin position="116"/>
        <end position="136"/>
    </location>
</feature>
<keyword evidence="3" id="KW-1003">Cell membrane</keyword>
<dbReference type="Gene3D" id="1.20.1250.20">
    <property type="entry name" value="MFS general substrate transporter like domains"/>
    <property type="match status" value="1"/>
</dbReference>
<keyword evidence="2" id="KW-0813">Transport</keyword>
<proteinExistence type="predicted"/>
<dbReference type="GO" id="GO:0005886">
    <property type="term" value="C:plasma membrane"/>
    <property type="evidence" value="ECO:0007669"/>
    <property type="project" value="UniProtKB-SubCell"/>
</dbReference>
<reference evidence="9 10" key="1">
    <citation type="journal article" date="2015" name="Stand. Genomic Sci.">
        <title>Genomic Encyclopedia of Bacterial and Archaeal Type Strains, Phase III: the genomes of soil and plant-associated and newly described type strains.</title>
        <authorList>
            <person name="Whitman W.B."/>
            <person name="Woyke T."/>
            <person name="Klenk H.P."/>
            <person name="Zhou Y."/>
            <person name="Lilburn T.G."/>
            <person name="Beck B.J."/>
            <person name="De Vos P."/>
            <person name="Vandamme P."/>
            <person name="Eisen J.A."/>
            <person name="Garrity G."/>
            <person name="Hugenholtz P."/>
            <person name="Kyrpides N.C."/>
        </authorList>
    </citation>
    <scope>NUCLEOTIDE SEQUENCE [LARGE SCALE GENOMIC DNA]</scope>
    <source>
        <strain evidence="9 10">CGMCC 1.7748</strain>
    </source>
</reference>
<feature type="transmembrane region" description="Helical" evidence="7">
    <location>
        <begin position="59"/>
        <end position="79"/>
    </location>
</feature>
<dbReference type="InterPro" id="IPR020846">
    <property type="entry name" value="MFS_dom"/>
</dbReference>
<evidence type="ECO:0000256" key="5">
    <source>
        <dbReference type="ARBA" id="ARBA00022989"/>
    </source>
</evidence>
<dbReference type="InterPro" id="IPR010290">
    <property type="entry name" value="TM_effector"/>
</dbReference>
<dbReference type="Pfam" id="PF05977">
    <property type="entry name" value="MFS_3"/>
    <property type="match status" value="1"/>
</dbReference>
<keyword evidence="4 7" id="KW-0812">Transmembrane</keyword>
<evidence type="ECO:0000313" key="10">
    <source>
        <dbReference type="Proteomes" id="UP000316624"/>
    </source>
</evidence>
<comment type="subcellular location">
    <subcellularLocation>
        <location evidence="1">Cell membrane</location>
        <topology evidence="1">Multi-pass membrane protein</topology>
    </subcellularLocation>
</comment>
<dbReference type="Proteomes" id="UP000316624">
    <property type="component" value="Unassembled WGS sequence"/>
</dbReference>
<evidence type="ECO:0000256" key="4">
    <source>
        <dbReference type="ARBA" id="ARBA00022692"/>
    </source>
</evidence>
<dbReference type="PANTHER" id="PTHR23513:SF11">
    <property type="entry name" value="STAPHYLOFERRIN A TRANSPORTER"/>
    <property type="match status" value="1"/>
</dbReference>
<organism evidence="9 10">
    <name type="scientific">Sphingobium wenxiniae (strain DSM 21828 / CGMCC 1.7748 / JZ-1)</name>
    <dbReference type="NCBI Taxonomy" id="595605"/>
    <lineage>
        <taxon>Bacteria</taxon>
        <taxon>Pseudomonadati</taxon>
        <taxon>Pseudomonadota</taxon>
        <taxon>Alphaproteobacteria</taxon>
        <taxon>Sphingomonadales</taxon>
        <taxon>Sphingomonadaceae</taxon>
        <taxon>Sphingobium</taxon>
    </lineage>
</organism>
<dbReference type="PROSITE" id="PS50850">
    <property type="entry name" value="MFS"/>
    <property type="match status" value="1"/>
</dbReference>
<evidence type="ECO:0000259" key="8">
    <source>
        <dbReference type="PROSITE" id="PS50850"/>
    </source>
</evidence>
<protein>
    <submittedName>
        <fullName evidence="9">Putative MFS family arabinose efflux permease</fullName>
    </submittedName>
</protein>
<evidence type="ECO:0000256" key="1">
    <source>
        <dbReference type="ARBA" id="ARBA00004651"/>
    </source>
</evidence>
<feature type="domain" description="Major facilitator superfamily (MFS) profile" evidence="8">
    <location>
        <begin position="23"/>
        <end position="414"/>
    </location>
</feature>
<gene>
    <name evidence="9" type="ORF">IQ35_00537</name>
</gene>
<feature type="transmembrane region" description="Helical" evidence="7">
    <location>
        <begin position="148"/>
        <end position="167"/>
    </location>
</feature>
<name>A0A562KMK4_SPHWJ</name>
<dbReference type="PANTHER" id="PTHR23513">
    <property type="entry name" value="INTEGRAL MEMBRANE EFFLUX PROTEIN-RELATED"/>
    <property type="match status" value="1"/>
</dbReference>
<feature type="transmembrane region" description="Helical" evidence="7">
    <location>
        <begin position="173"/>
        <end position="201"/>
    </location>
</feature>
<evidence type="ECO:0000256" key="7">
    <source>
        <dbReference type="SAM" id="Phobius"/>
    </source>
</evidence>
<feature type="transmembrane region" description="Helical" evidence="7">
    <location>
        <begin position="356"/>
        <end position="375"/>
    </location>
</feature>
<dbReference type="EMBL" id="VLKK01000002">
    <property type="protein sequence ID" value="TWH96606.1"/>
    <property type="molecule type" value="Genomic_DNA"/>
</dbReference>
<feature type="transmembrane region" description="Helical" evidence="7">
    <location>
        <begin position="234"/>
        <end position="255"/>
    </location>
</feature>
<sequence>MEMSVTERVGAKGSMIAPLRTPLFRRIWLASLLSNLGFMFLAVAAAWQMTLLTPQADMVALVQTALMSPMMLLSIPAGALADMYDRRKIGLVSLCLSLLSATALATSTLFGLVTPWVILGFCFLIGTGMALFAPAWQASVGEQVPRETLPQAVALNVISFNIARSFGPAIGGIVVAVAGAVTAFASTAMGYLPLLLVMFLWKREPVPSRLPPERIDRAVSAGIRYVFHSPPIRVVLIRTFTFCFAGGSVAALLPLVARNLLHGTAEIFGLLLGCFGIGAVLGAISLNRIRRSFSEEATVSLAAIVVSASIATIAMSGYAPLTCLALIVAGTGWMIALTLLNVVIQTSAPRWASGRLLATYNAASAGGIALGSWFWGYIAEEFDVKHALFGSAGLLTATLLLALRLRIAKIPETDREPVKLTDPEVNLALTGRSGPIVVELDYRVPANAAREFYGRMLAVRSVRCRNGAFDWSIARDIQDPEIWVERFHCPTWHDYLRQRDRNTPEEMQVHLDAHSFLKDGHEMSVRRLLERPFGSVRWKEDAPDN</sequence>
<feature type="transmembrane region" description="Helical" evidence="7">
    <location>
        <begin position="324"/>
        <end position="344"/>
    </location>
</feature>
<feature type="transmembrane region" description="Helical" evidence="7">
    <location>
        <begin position="387"/>
        <end position="405"/>
    </location>
</feature>
<evidence type="ECO:0000313" key="9">
    <source>
        <dbReference type="EMBL" id="TWH96606.1"/>
    </source>
</evidence>